<protein>
    <submittedName>
        <fullName evidence="2">Uncharacterized protein</fullName>
    </submittedName>
</protein>
<reference evidence="2 3" key="1">
    <citation type="submission" date="2023-10" db="EMBL/GenBank/DDBJ databases">
        <title>Rubellicoccus peritrichatus gen. nov., sp. nov., isolated from an algae of coral reef tank.</title>
        <authorList>
            <person name="Luo J."/>
        </authorList>
    </citation>
    <scope>NUCLEOTIDE SEQUENCE [LARGE SCALE GENOMIC DNA]</scope>
    <source>
        <strain evidence="2 3">CR14</strain>
    </source>
</reference>
<dbReference type="AlphaFoldDB" id="A0AAQ3QWU2"/>
<sequence length="129" mass="14159">MKKVFASIGLLLLLFPILTIEVKMNGIANSESSKEVVSSLYGIMGGLFQGFFGLMILGFVCDGGKGYKKKWLLISMLLLGAIWIIRYPSGWMLGIPLMVYAGEKLFKEIRNKKSNKSVVTTPEAAPHAS</sequence>
<feature type="transmembrane region" description="Helical" evidence="1">
    <location>
        <begin position="38"/>
        <end position="59"/>
    </location>
</feature>
<dbReference type="EMBL" id="CP136920">
    <property type="protein sequence ID" value="WOO42257.1"/>
    <property type="molecule type" value="Genomic_DNA"/>
</dbReference>
<keyword evidence="1" id="KW-1133">Transmembrane helix</keyword>
<gene>
    <name evidence="2" type="ORF">RZN69_04090</name>
</gene>
<evidence type="ECO:0000256" key="1">
    <source>
        <dbReference type="SAM" id="Phobius"/>
    </source>
</evidence>
<keyword evidence="1" id="KW-0812">Transmembrane</keyword>
<name>A0AAQ3QWU2_9BACT</name>
<proteinExistence type="predicted"/>
<accession>A0AAQ3QWU2</accession>
<evidence type="ECO:0000313" key="2">
    <source>
        <dbReference type="EMBL" id="WOO42257.1"/>
    </source>
</evidence>
<evidence type="ECO:0000313" key="3">
    <source>
        <dbReference type="Proteomes" id="UP001304300"/>
    </source>
</evidence>
<dbReference type="Proteomes" id="UP001304300">
    <property type="component" value="Chromosome"/>
</dbReference>
<feature type="transmembrane region" description="Helical" evidence="1">
    <location>
        <begin position="71"/>
        <end position="89"/>
    </location>
</feature>
<dbReference type="RefSeq" id="WP_317834770.1">
    <property type="nucleotide sequence ID" value="NZ_CP136920.1"/>
</dbReference>
<dbReference type="KEGG" id="puo:RZN69_04090"/>
<keyword evidence="1" id="KW-0472">Membrane</keyword>
<organism evidence="2 3">
    <name type="scientific">Rubellicoccus peritrichatus</name>
    <dbReference type="NCBI Taxonomy" id="3080537"/>
    <lineage>
        <taxon>Bacteria</taxon>
        <taxon>Pseudomonadati</taxon>
        <taxon>Verrucomicrobiota</taxon>
        <taxon>Opitutia</taxon>
        <taxon>Puniceicoccales</taxon>
        <taxon>Cerasicoccaceae</taxon>
        <taxon>Rubellicoccus</taxon>
    </lineage>
</organism>
<keyword evidence="3" id="KW-1185">Reference proteome</keyword>